<organism evidence="2 3">
    <name type="scientific">Cerrena zonata</name>
    <dbReference type="NCBI Taxonomy" id="2478898"/>
    <lineage>
        <taxon>Eukaryota</taxon>
        <taxon>Fungi</taxon>
        <taxon>Dikarya</taxon>
        <taxon>Basidiomycota</taxon>
        <taxon>Agaricomycotina</taxon>
        <taxon>Agaricomycetes</taxon>
        <taxon>Polyporales</taxon>
        <taxon>Cerrenaceae</taxon>
        <taxon>Cerrena</taxon>
    </lineage>
</organism>
<comment type="caution">
    <text evidence="2">The sequence shown here is derived from an EMBL/GenBank/DDBJ whole genome shotgun (WGS) entry which is preliminary data.</text>
</comment>
<evidence type="ECO:0000313" key="3">
    <source>
        <dbReference type="Proteomes" id="UP001385951"/>
    </source>
</evidence>
<feature type="compositionally biased region" description="Low complexity" evidence="1">
    <location>
        <begin position="528"/>
        <end position="538"/>
    </location>
</feature>
<sequence>MAMLKSLKKKDSSFLKEFNIPNPNYSRGSFGQFGSLVKTKFKESFMKSSDNYCGQGLKEHAETFKLNAEELLSNVVESAKVLLPSSLSSKPLPTPIRVADLVNASVVMQAQQDASIERDSYQPYTPTSLEDEEYNLFMPMKPSPPVTLRSSSTKSENFLPFSETGYGDLKRVFQQVLPDSISEFSSLEQPEEYTLDTIADNNSSPVAKNLIDWDNIEELKPLYDQMLPDSQGQSSSNAPPEKYYSENVSNNFSSVSNCQIDWENIPELKPPSKSGKNFSAPTQIELKNDECDSKSLEPFPTLECQNQNQNQISFKEFENNAVDDEVYANSVKKVRIRSVSTTEFDSTISSKGENFGNKPLQQIQEPISDNSIKPIIKNETKIGKDDSVIFSPKLRSKVMGSQKTKKVLFSVSSDESAKSSNYTDNYNFELPEERLVLKQGASPTEVKEFITQFNRPVSISKSKSNYNLRKFDNQDLIYNDNKKYQASNQEATSADLVTSSNIYDDENKIQDFQSAVSSSDNAAFQPPIDYDSSSIYSDEPGYTGPATTDRGSDYMPLQPHPDYDPSKPLLDDDSDPYAAYYDQYGNYDPTAALQREYDFDPFAPEHDPSLAFQPPTEYGSNSEGHAYTAPATKKRAIYESFDEECGSQENPNLSDEQVTLTSLSSLSSINIPLGDASTPNQTVLLESEELVPEVEPKLKKHLSKRFKQSFSKKWKRLIKKDNSETVREHKTLKRLRRFSHWIKTNSSRGSLDSSKSTLVGSASESDAAVPSVAEFEVVESDNAADFNAESFAEPELVGFHAAEPELVGFHVAEPELAEPELAEPELAGPELAEPELAEPELAGPELAGPEAAEPDNIINIDNVLVGPN</sequence>
<feature type="compositionally biased region" description="Low complexity" evidence="1">
    <location>
        <begin position="839"/>
        <end position="851"/>
    </location>
</feature>
<keyword evidence="3" id="KW-1185">Reference proteome</keyword>
<feature type="region of interest" description="Disordered" evidence="1">
    <location>
        <begin position="226"/>
        <end position="246"/>
    </location>
</feature>
<feature type="compositionally biased region" description="Polar residues" evidence="1">
    <location>
        <begin position="228"/>
        <end position="238"/>
    </location>
</feature>
<protein>
    <submittedName>
        <fullName evidence="2">Uncharacterized protein</fullName>
    </submittedName>
</protein>
<feature type="region of interest" description="Disordered" evidence="1">
    <location>
        <begin position="517"/>
        <end position="568"/>
    </location>
</feature>
<accession>A0AAW0FU94</accession>
<dbReference type="Proteomes" id="UP001385951">
    <property type="component" value="Unassembled WGS sequence"/>
</dbReference>
<gene>
    <name evidence="2" type="ORF">QCA50_012103</name>
</gene>
<name>A0AAW0FU94_9APHY</name>
<evidence type="ECO:0000313" key="2">
    <source>
        <dbReference type="EMBL" id="KAK7684855.1"/>
    </source>
</evidence>
<evidence type="ECO:0000256" key="1">
    <source>
        <dbReference type="SAM" id="MobiDB-lite"/>
    </source>
</evidence>
<dbReference type="AlphaFoldDB" id="A0AAW0FU94"/>
<reference evidence="2 3" key="1">
    <citation type="submission" date="2022-09" db="EMBL/GenBank/DDBJ databases">
        <authorList>
            <person name="Palmer J.M."/>
        </authorList>
    </citation>
    <scope>NUCLEOTIDE SEQUENCE [LARGE SCALE GENOMIC DNA]</scope>
    <source>
        <strain evidence="2 3">DSM 7382</strain>
    </source>
</reference>
<proteinExistence type="predicted"/>
<dbReference type="EMBL" id="JASBNA010000023">
    <property type="protein sequence ID" value="KAK7684855.1"/>
    <property type="molecule type" value="Genomic_DNA"/>
</dbReference>
<feature type="region of interest" description="Disordered" evidence="1">
    <location>
        <begin position="815"/>
        <end position="854"/>
    </location>
</feature>